<dbReference type="RefSeq" id="WP_264323254.1">
    <property type="nucleotide sequence ID" value="NZ_JADEXQ010000003.1"/>
</dbReference>
<accession>A0A928VL90</accession>
<proteinExistence type="predicted"/>
<reference evidence="2" key="1">
    <citation type="submission" date="2020-10" db="EMBL/GenBank/DDBJ databases">
        <authorList>
            <person name="Castelo-Branco R."/>
            <person name="Eusebio N."/>
            <person name="Adriana R."/>
            <person name="Vieira A."/>
            <person name="Brugerolle De Fraissinette N."/>
            <person name="Rezende De Castro R."/>
            <person name="Schneider M.P."/>
            <person name="Vasconcelos V."/>
            <person name="Leao P.N."/>
        </authorList>
    </citation>
    <scope>NUCLEOTIDE SEQUENCE</scope>
    <source>
        <strain evidence="2">LEGE 11480</strain>
    </source>
</reference>
<protein>
    <submittedName>
        <fullName evidence="2">Uncharacterized protein</fullName>
    </submittedName>
</protein>
<evidence type="ECO:0000256" key="1">
    <source>
        <dbReference type="SAM" id="MobiDB-lite"/>
    </source>
</evidence>
<feature type="region of interest" description="Disordered" evidence="1">
    <location>
        <begin position="44"/>
        <end position="71"/>
    </location>
</feature>
<dbReference type="EMBL" id="JADEXQ010000003">
    <property type="protein sequence ID" value="MBE9028432.1"/>
    <property type="molecule type" value="Genomic_DNA"/>
</dbReference>
<name>A0A928VL90_9CYAN</name>
<organism evidence="2 3">
    <name type="scientific">Romeriopsis navalis LEGE 11480</name>
    <dbReference type="NCBI Taxonomy" id="2777977"/>
    <lineage>
        <taxon>Bacteria</taxon>
        <taxon>Bacillati</taxon>
        <taxon>Cyanobacteriota</taxon>
        <taxon>Cyanophyceae</taxon>
        <taxon>Leptolyngbyales</taxon>
        <taxon>Leptolyngbyaceae</taxon>
        <taxon>Romeriopsis</taxon>
        <taxon>Romeriopsis navalis</taxon>
    </lineage>
</organism>
<dbReference type="AlphaFoldDB" id="A0A928VL90"/>
<keyword evidence="3" id="KW-1185">Reference proteome</keyword>
<gene>
    <name evidence="2" type="ORF">IQ266_01515</name>
</gene>
<comment type="caution">
    <text evidence="2">The sequence shown here is derived from an EMBL/GenBank/DDBJ whole genome shotgun (WGS) entry which is preliminary data.</text>
</comment>
<dbReference type="Proteomes" id="UP000625316">
    <property type="component" value="Unassembled WGS sequence"/>
</dbReference>
<evidence type="ECO:0000313" key="3">
    <source>
        <dbReference type="Proteomes" id="UP000625316"/>
    </source>
</evidence>
<evidence type="ECO:0000313" key="2">
    <source>
        <dbReference type="EMBL" id="MBE9028432.1"/>
    </source>
</evidence>
<sequence length="71" mass="8009">MTGLTNGKHPCIGFDGPDPPDLFSQAKIMPPFTQQYGFGIQILQRQHQPHHQQSEQTSSSESFKIILFQPN</sequence>